<reference evidence="1 2" key="1">
    <citation type="journal article" date="2010" name="Virol. J.">
        <title>Genomes of the T4-related bacteriophages as windows on microbial genome evolution.</title>
        <authorList>
            <person name="Petrov V.M."/>
            <person name="Ratnayaka S."/>
            <person name="Nolan J.M."/>
            <person name="Miller E.S."/>
            <person name="Karam J.D."/>
        </authorList>
    </citation>
    <scope>NUCLEOTIDE SEQUENCE [LARGE SCALE GENOMIC DNA]</scope>
    <source>
        <strain evidence="1">Acj133</strain>
    </source>
</reference>
<proteinExistence type="inferred from homology"/>
<dbReference type="InterPro" id="IPR046392">
    <property type="entry name" value="PRIMASE_T4"/>
</dbReference>
<sequence length="337" mass="39158">MSVWVEQEFAERILCNYGQFRKVSINPFKLNCRCPVCGDSATDEFKARFWAYEYQGSIMVHCYNCDVSMGIRTFIKEYDEPMYREMLLEISKSNGFNRPKAQPVIIKKAAPVIEQIPYSVRLDTLPKNHPIIKYVQGRKIPEYQWNRLYFTGEWPKLCNHVKPGTYKKEPKEYRLVIPIYNADGKMESFQGRALTPDAPQKYITIKSSDDATKIYGVDRIDPSQTVITLEGPLDSLFIKNAIAITGGSLDLDSVPFKGNRVWAMDHEPRHPDTIKRMERLIEAGEKVCFWLNCPWNEKDINEMIKEGAKPDELRQFILDNSYSGNMARLKLKQYRKV</sequence>
<keyword evidence="2" id="KW-1185">Reference proteome</keyword>
<dbReference type="EMBL" id="HM114315">
    <property type="protein sequence ID" value="ADJ19395.1"/>
    <property type="molecule type" value="Genomic_DNA"/>
</dbReference>
<dbReference type="GeneID" id="10323035"/>
<dbReference type="RefSeq" id="YP_004300629.1">
    <property type="nucleotide sequence ID" value="NC_015250.1"/>
</dbReference>
<protein>
    <submittedName>
        <fullName evidence="1">Gp61 DNA primase subunit</fullName>
    </submittedName>
</protein>
<name>D9I614_9CAUD</name>
<gene>
    <name evidence="1" type="primary">61</name>
    <name evidence="1" type="ORF">Acj133p048</name>
</gene>
<evidence type="ECO:0000313" key="1">
    <source>
        <dbReference type="EMBL" id="ADJ19395.1"/>
    </source>
</evidence>
<evidence type="ECO:0000313" key="2">
    <source>
        <dbReference type="Proteomes" id="UP000000330"/>
    </source>
</evidence>
<accession>D9I614</accession>
<dbReference type="Proteomes" id="UP000000330">
    <property type="component" value="Segment"/>
</dbReference>
<dbReference type="HAMAP" id="MF_04157">
    <property type="entry name" value="PRIMASE_T4"/>
    <property type="match status" value="1"/>
</dbReference>
<dbReference type="SUPFAM" id="SSF56731">
    <property type="entry name" value="DNA primase core"/>
    <property type="match status" value="1"/>
</dbReference>
<organism evidence="1 2">
    <name type="scientific">Acinetobacter phage 133</name>
    <dbReference type="NCBI Taxonomy" id="2919552"/>
    <lineage>
        <taxon>Viruses</taxon>
        <taxon>Duplodnaviria</taxon>
        <taxon>Heunggongvirae</taxon>
        <taxon>Uroviricota</taxon>
        <taxon>Caudoviricetes</taxon>
        <taxon>Pantevenvirales</taxon>
        <taxon>Straboviridae</taxon>
        <taxon>Tevenvirinae</taxon>
        <taxon>Centumtrigintavirus</taxon>
        <taxon>Centumtrigintavirus cv133</taxon>
        <taxon>Acinetobacter virus 133</taxon>
    </lineage>
</organism>
<dbReference type="KEGG" id="vg:10323035"/>